<organism evidence="1 2">
    <name type="scientific">Lactarius akahatsu</name>
    <dbReference type="NCBI Taxonomy" id="416441"/>
    <lineage>
        <taxon>Eukaryota</taxon>
        <taxon>Fungi</taxon>
        <taxon>Dikarya</taxon>
        <taxon>Basidiomycota</taxon>
        <taxon>Agaricomycotina</taxon>
        <taxon>Agaricomycetes</taxon>
        <taxon>Russulales</taxon>
        <taxon>Russulaceae</taxon>
        <taxon>Lactarius</taxon>
    </lineage>
</organism>
<sequence length="255" mass="28394">MPSREEWVTCKKWSENCGSDVIHVDVMGPSVRIPGQGTQPPCSMSSPVWTVWFTKRILTEEQVNEERFSYNPNVNNAGLITVQVKNRVNNMTYKSTMPTAARDPFSASCSEKKIVYRFNHVCSSVERRHLSNIIVPGIISEGRGRLAEYTTTSSATGEEPPISYFTLVRTSEAAASKRGRILQWRGFAYSRLNVHQLLSVSWNSTRDDARYEPRSSGGPSTVGATSSATSIFDHTLAMAENKTKTLSFLEAECLV</sequence>
<proteinExistence type="predicted"/>
<dbReference type="Proteomes" id="UP001201163">
    <property type="component" value="Unassembled WGS sequence"/>
</dbReference>
<accession>A0AAD4LMS5</accession>
<dbReference type="EMBL" id="JAKELL010000020">
    <property type="protein sequence ID" value="KAH8992928.1"/>
    <property type="molecule type" value="Genomic_DNA"/>
</dbReference>
<keyword evidence="2" id="KW-1185">Reference proteome</keyword>
<evidence type="ECO:0000313" key="1">
    <source>
        <dbReference type="EMBL" id="KAH8992928.1"/>
    </source>
</evidence>
<evidence type="ECO:0000313" key="2">
    <source>
        <dbReference type="Proteomes" id="UP001201163"/>
    </source>
</evidence>
<comment type="caution">
    <text evidence="1">The sequence shown here is derived from an EMBL/GenBank/DDBJ whole genome shotgun (WGS) entry which is preliminary data.</text>
</comment>
<protein>
    <submittedName>
        <fullName evidence="1">Uncharacterized protein</fullName>
    </submittedName>
</protein>
<reference evidence="1" key="1">
    <citation type="submission" date="2022-01" db="EMBL/GenBank/DDBJ databases">
        <title>Comparative genomics reveals a dynamic genome evolution in the ectomycorrhizal milk-cap (Lactarius) mushrooms.</title>
        <authorList>
            <consortium name="DOE Joint Genome Institute"/>
            <person name="Lebreton A."/>
            <person name="Tang N."/>
            <person name="Kuo A."/>
            <person name="LaButti K."/>
            <person name="Drula E."/>
            <person name="Barry K."/>
            <person name="Clum A."/>
            <person name="Lipzen A."/>
            <person name="Mousain D."/>
            <person name="Ng V."/>
            <person name="Wang R."/>
            <person name="Wang X."/>
            <person name="Dai Y."/>
            <person name="Henrissat B."/>
            <person name="Grigoriev I.V."/>
            <person name="Guerin-Laguette A."/>
            <person name="Yu F."/>
            <person name="Martin F.M."/>
        </authorList>
    </citation>
    <scope>NUCLEOTIDE SEQUENCE</scope>
    <source>
        <strain evidence="1">QP</strain>
    </source>
</reference>
<name>A0AAD4LMS5_9AGAM</name>
<gene>
    <name evidence="1" type="ORF">EDB92DRAFT_1815708</name>
</gene>
<dbReference type="AlphaFoldDB" id="A0AAD4LMS5"/>